<comment type="similarity">
    <text evidence="1">Belongs to the outer membrane porin (Opr) (TC 1.B.25) family.</text>
</comment>
<gene>
    <name evidence="5" type="ORF">DM819_03935</name>
</gene>
<accession>A0ABD6MU30</accession>
<dbReference type="PANTHER" id="PTHR34596:SF2">
    <property type="entry name" value="CHITOPORIN"/>
    <property type="match status" value="1"/>
</dbReference>
<dbReference type="Gene3D" id="2.40.160.10">
    <property type="entry name" value="Porin"/>
    <property type="match status" value="1"/>
</dbReference>
<feature type="chain" id="PRO_5044858476" evidence="4">
    <location>
        <begin position="22"/>
        <end position="424"/>
    </location>
</feature>
<name>A0ABD6MU30_9PSED</name>
<proteinExistence type="inferred from homology"/>
<dbReference type="EMBL" id="QJRE01000089">
    <property type="protein sequence ID" value="NWL45036.1"/>
    <property type="molecule type" value="Genomic_DNA"/>
</dbReference>
<evidence type="ECO:0000256" key="1">
    <source>
        <dbReference type="ARBA" id="ARBA00009075"/>
    </source>
</evidence>
<feature type="signal peptide" evidence="4">
    <location>
        <begin position="1"/>
        <end position="21"/>
    </location>
</feature>
<reference evidence="5 6" key="1">
    <citation type="submission" date="2018-06" db="EMBL/GenBank/DDBJ databases">
        <title>Bacteria isolated from soil of Wuhan.</title>
        <authorList>
            <person name="Xiang W."/>
            <person name="Huang C."/>
        </authorList>
    </citation>
    <scope>NUCLEOTIDE SEQUENCE [LARGE SCALE GENOMIC DNA]</scope>
    <source>
        <strain evidence="6">xwS4</strain>
    </source>
</reference>
<dbReference type="RefSeq" id="WP_179052402.1">
    <property type="nucleotide sequence ID" value="NZ_QJRE01000089.1"/>
</dbReference>
<dbReference type="PANTHER" id="PTHR34596">
    <property type="entry name" value="CHITOPORIN"/>
    <property type="match status" value="1"/>
</dbReference>
<evidence type="ECO:0000313" key="5">
    <source>
        <dbReference type="EMBL" id="NWL45036.1"/>
    </source>
</evidence>
<organism evidence="5 6">
    <name type="scientific">Pseudomonas hunanensis</name>
    <dbReference type="NCBI Taxonomy" id="1247546"/>
    <lineage>
        <taxon>Bacteria</taxon>
        <taxon>Pseudomonadati</taxon>
        <taxon>Pseudomonadota</taxon>
        <taxon>Gammaproteobacteria</taxon>
        <taxon>Pseudomonadales</taxon>
        <taxon>Pseudomonadaceae</taxon>
        <taxon>Pseudomonas</taxon>
    </lineage>
</organism>
<evidence type="ECO:0000256" key="4">
    <source>
        <dbReference type="SAM" id="SignalP"/>
    </source>
</evidence>
<dbReference type="AlphaFoldDB" id="A0ABD6MU30"/>
<keyword evidence="3 4" id="KW-0732">Signal</keyword>
<keyword evidence="2" id="KW-0813">Transport</keyword>
<protein>
    <submittedName>
        <fullName evidence="5">Outer membrane porin, OprD family</fullName>
    </submittedName>
</protein>
<evidence type="ECO:0000256" key="3">
    <source>
        <dbReference type="ARBA" id="ARBA00022729"/>
    </source>
</evidence>
<dbReference type="InterPro" id="IPR005318">
    <property type="entry name" value="OM_porin_bac"/>
</dbReference>
<evidence type="ECO:0000313" key="6">
    <source>
        <dbReference type="Proteomes" id="UP000704738"/>
    </source>
</evidence>
<dbReference type="Proteomes" id="UP000704738">
    <property type="component" value="Unassembled WGS sequence"/>
</dbReference>
<sequence>MSFRSAAVLLTTLPFSFVAQAENTFFSDSSASVLFHNYYMDRSFKDTDNPALKRELREWAQGVTLDLKSGFTEGPLGFGVDLSSMTGIKLDSSPDRSGTQLLPLDSKGRAEDDFSSLGGVAKMRYEKSKLNYGRMVLTLPVAFSSPGRLLPQTFQGTTFQSEDFENLTLMGGYLDRIKFRDSSNYENIRVTAQNGRFLDVDSSGFTYVGAKYNVAPNLTASYYHATLNDIYRQDYLWLVHDFELGPGKLKTDFRWVKSAEDGAANAGKVDNDNYGVVFRYSLGGHTFSTGYMGLFGDTAQPYMGRSEPSPTVEGAISTDFLNAKERTWQIRYDYNFTTVGVPGLTAMIWHMRGDNIELPERMGGSGLYERESQAQVTYVIQSGPLQGLGFKVRHSWYRNNFTQAASFRDNNDLRVNILYTWKLW</sequence>
<dbReference type="InterPro" id="IPR023614">
    <property type="entry name" value="Porin_dom_sf"/>
</dbReference>
<evidence type="ECO:0000256" key="2">
    <source>
        <dbReference type="ARBA" id="ARBA00022448"/>
    </source>
</evidence>
<dbReference type="Pfam" id="PF03573">
    <property type="entry name" value="OprD"/>
    <property type="match status" value="1"/>
</dbReference>
<comment type="caution">
    <text evidence="5">The sequence shown here is derived from an EMBL/GenBank/DDBJ whole genome shotgun (WGS) entry which is preliminary data.</text>
</comment>